<evidence type="ECO:0000256" key="1">
    <source>
        <dbReference type="SAM" id="MobiDB-lite"/>
    </source>
</evidence>
<gene>
    <name evidence="2" type="ORF">AYI68_g7933</name>
</gene>
<dbReference type="EMBL" id="LSSL01007371">
    <property type="protein sequence ID" value="OLY78028.1"/>
    <property type="molecule type" value="Genomic_DNA"/>
</dbReference>
<evidence type="ECO:0000313" key="3">
    <source>
        <dbReference type="Proteomes" id="UP000187455"/>
    </source>
</evidence>
<keyword evidence="3" id="KW-1185">Reference proteome</keyword>
<proteinExistence type="predicted"/>
<dbReference type="Proteomes" id="UP000187455">
    <property type="component" value="Unassembled WGS sequence"/>
</dbReference>
<protein>
    <submittedName>
        <fullName evidence="2">Uncharacterized protein</fullName>
    </submittedName>
</protein>
<accession>A0A1R0GMD4</accession>
<name>A0A1R0GMD4_9FUNG</name>
<dbReference type="AlphaFoldDB" id="A0A1R0GMD4"/>
<organism evidence="2 3">
    <name type="scientific">Smittium mucronatum</name>
    <dbReference type="NCBI Taxonomy" id="133383"/>
    <lineage>
        <taxon>Eukaryota</taxon>
        <taxon>Fungi</taxon>
        <taxon>Fungi incertae sedis</taxon>
        <taxon>Zoopagomycota</taxon>
        <taxon>Kickxellomycotina</taxon>
        <taxon>Harpellomycetes</taxon>
        <taxon>Harpellales</taxon>
        <taxon>Legeriomycetaceae</taxon>
        <taxon>Smittium</taxon>
    </lineage>
</organism>
<feature type="region of interest" description="Disordered" evidence="1">
    <location>
        <begin position="52"/>
        <end position="82"/>
    </location>
</feature>
<reference evidence="2 3" key="1">
    <citation type="journal article" date="2016" name="Mol. Biol. Evol.">
        <title>Genome-Wide Survey of Gut Fungi (Harpellales) Reveals the First Horizontally Transferred Ubiquitin Gene from a Mosquito Host.</title>
        <authorList>
            <person name="Wang Y."/>
            <person name="White M.M."/>
            <person name="Kvist S."/>
            <person name="Moncalvo J.M."/>
        </authorList>
    </citation>
    <scope>NUCLEOTIDE SEQUENCE [LARGE SCALE GENOMIC DNA]</scope>
    <source>
        <strain evidence="2 3">ALG-7-W6</strain>
    </source>
</reference>
<evidence type="ECO:0000313" key="2">
    <source>
        <dbReference type="EMBL" id="OLY78028.1"/>
    </source>
</evidence>
<feature type="compositionally biased region" description="Polar residues" evidence="1">
    <location>
        <begin position="65"/>
        <end position="82"/>
    </location>
</feature>
<sequence length="94" mass="10881">MIEYLAAQLTQSRQKNSHTAMYLSGKAPQVLIVTEEPLWDNEHLENLITGKKAEKNPRTKKPFRQRQQNFSQRVTSFNSAQEQTYEATVTSKKI</sequence>
<comment type="caution">
    <text evidence="2">The sequence shown here is derived from an EMBL/GenBank/DDBJ whole genome shotgun (WGS) entry which is preliminary data.</text>
</comment>